<dbReference type="Proteomes" id="UP000813824">
    <property type="component" value="Unassembled WGS sequence"/>
</dbReference>
<reference evidence="6" key="1">
    <citation type="journal article" date="2021" name="New Phytol.">
        <title>Evolutionary innovations through gain and loss of genes in the ectomycorrhizal Boletales.</title>
        <authorList>
            <person name="Wu G."/>
            <person name="Miyauchi S."/>
            <person name="Morin E."/>
            <person name="Kuo A."/>
            <person name="Drula E."/>
            <person name="Varga T."/>
            <person name="Kohler A."/>
            <person name="Feng B."/>
            <person name="Cao Y."/>
            <person name="Lipzen A."/>
            <person name="Daum C."/>
            <person name="Hundley H."/>
            <person name="Pangilinan J."/>
            <person name="Johnson J."/>
            <person name="Barry K."/>
            <person name="LaButti K."/>
            <person name="Ng V."/>
            <person name="Ahrendt S."/>
            <person name="Min B."/>
            <person name="Choi I.G."/>
            <person name="Park H."/>
            <person name="Plett J.M."/>
            <person name="Magnuson J."/>
            <person name="Spatafora J.W."/>
            <person name="Nagy L.G."/>
            <person name="Henrissat B."/>
            <person name="Grigoriev I.V."/>
            <person name="Yang Z.L."/>
            <person name="Xu J."/>
            <person name="Martin F.M."/>
        </authorList>
    </citation>
    <scope>NUCLEOTIDE SEQUENCE</scope>
    <source>
        <strain evidence="6">KKN 215</strain>
    </source>
</reference>
<comment type="caution">
    <text evidence="6">The sequence shown here is derived from an EMBL/GenBank/DDBJ whole genome shotgun (WGS) entry which is preliminary data.</text>
</comment>
<keyword evidence="1" id="KW-0723">Serine/threonine-protein kinase</keyword>
<keyword evidence="3" id="KW-0067">ATP-binding</keyword>
<keyword evidence="2" id="KW-0547">Nucleotide-binding</keyword>
<accession>A0A8K0UIR0</accession>
<dbReference type="Gene3D" id="3.30.200.20">
    <property type="entry name" value="Phosphorylase Kinase, domain 1"/>
    <property type="match status" value="1"/>
</dbReference>
<dbReference type="Pfam" id="PF00069">
    <property type="entry name" value="Pkinase"/>
    <property type="match status" value="1"/>
</dbReference>
<evidence type="ECO:0000313" key="6">
    <source>
        <dbReference type="EMBL" id="KAH8092473.1"/>
    </source>
</evidence>
<proteinExistence type="predicted"/>
<dbReference type="InterPro" id="IPR050117">
    <property type="entry name" value="MAPK"/>
</dbReference>
<keyword evidence="7" id="KW-1185">Reference proteome</keyword>
<evidence type="ECO:0000256" key="1">
    <source>
        <dbReference type="ARBA" id="ARBA00022527"/>
    </source>
</evidence>
<evidence type="ECO:0000313" key="7">
    <source>
        <dbReference type="Proteomes" id="UP000813824"/>
    </source>
</evidence>
<evidence type="ECO:0000256" key="4">
    <source>
        <dbReference type="SAM" id="MobiDB-lite"/>
    </source>
</evidence>
<dbReference type="PROSITE" id="PS00108">
    <property type="entry name" value="PROTEIN_KINASE_ST"/>
    <property type="match status" value="1"/>
</dbReference>
<feature type="region of interest" description="Disordered" evidence="4">
    <location>
        <begin position="1"/>
        <end position="33"/>
    </location>
</feature>
<evidence type="ECO:0000259" key="5">
    <source>
        <dbReference type="PROSITE" id="PS50011"/>
    </source>
</evidence>
<dbReference type="EMBL" id="JAEVFJ010000032">
    <property type="protein sequence ID" value="KAH8092473.1"/>
    <property type="molecule type" value="Genomic_DNA"/>
</dbReference>
<dbReference type="InterPro" id="IPR011009">
    <property type="entry name" value="Kinase-like_dom_sf"/>
</dbReference>
<name>A0A8K0UIR0_9AGAR</name>
<gene>
    <name evidence="6" type="ORF">BXZ70DRAFT_455205</name>
</gene>
<dbReference type="PANTHER" id="PTHR24055">
    <property type="entry name" value="MITOGEN-ACTIVATED PROTEIN KINASE"/>
    <property type="match status" value="1"/>
</dbReference>
<evidence type="ECO:0000256" key="2">
    <source>
        <dbReference type="ARBA" id="ARBA00022741"/>
    </source>
</evidence>
<keyword evidence="6" id="KW-0808">Transferase</keyword>
<protein>
    <submittedName>
        <fullName evidence="6">Protein kinase</fullName>
    </submittedName>
</protein>
<dbReference type="OrthoDB" id="2158884at2759"/>
<dbReference type="GO" id="GO:0004674">
    <property type="term" value="F:protein serine/threonine kinase activity"/>
    <property type="evidence" value="ECO:0007669"/>
    <property type="project" value="UniProtKB-KW"/>
</dbReference>
<dbReference type="AlphaFoldDB" id="A0A8K0UIR0"/>
<dbReference type="GO" id="GO:0005524">
    <property type="term" value="F:ATP binding"/>
    <property type="evidence" value="ECO:0007669"/>
    <property type="project" value="UniProtKB-KW"/>
</dbReference>
<dbReference type="Gene3D" id="1.10.510.10">
    <property type="entry name" value="Transferase(Phosphotransferase) domain 1"/>
    <property type="match status" value="1"/>
</dbReference>
<dbReference type="InterPro" id="IPR008271">
    <property type="entry name" value="Ser/Thr_kinase_AS"/>
</dbReference>
<dbReference type="PROSITE" id="PS50011">
    <property type="entry name" value="PROTEIN_KINASE_DOM"/>
    <property type="match status" value="1"/>
</dbReference>
<organism evidence="6 7">
    <name type="scientific">Cristinia sonorae</name>
    <dbReference type="NCBI Taxonomy" id="1940300"/>
    <lineage>
        <taxon>Eukaryota</taxon>
        <taxon>Fungi</taxon>
        <taxon>Dikarya</taxon>
        <taxon>Basidiomycota</taxon>
        <taxon>Agaricomycotina</taxon>
        <taxon>Agaricomycetes</taxon>
        <taxon>Agaricomycetidae</taxon>
        <taxon>Agaricales</taxon>
        <taxon>Pleurotineae</taxon>
        <taxon>Stephanosporaceae</taxon>
        <taxon>Cristinia</taxon>
    </lineage>
</organism>
<dbReference type="InterPro" id="IPR000719">
    <property type="entry name" value="Prot_kinase_dom"/>
</dbReference>
<feature type="domain" description="Protein kinase" evidence="5">
    <location>
        <begin position="60"/>
        <end position="374"/>
    </location>
</feature>
<feature type="compositionally biased region" description="Basic and acidic residues" evidence="4">
    <location>
        <begin position="9"/>
        <end position="20"/>
    </location>
</feature>
<sequence length="374" mass="41644">MYPQSYSHHHLDGHVPDNEIRPGVSSAPHPSYDRVRVHGIPARNGHRHAGNSQSDFIRSYSPLKIIGDGLFGTVWLCDWHRALPPNTPMPAMQCGAGARPEYANKRLVAVKRIKKRWGGWDECERLKELQALRAIPAHSNVIPLYDCFFLPSTKELYLVFEPMEGNLWQLIKVRKGKPFAGGLVSSIFKQVASGLHHIHAAGYFHRDLKPENLLVTTTGKRDYRPVYDHAPPDASSEHDVIVIVKLADFGLARKIQSAPPYTEYVSTRWYRAPEVILKSREYSAAVDMWGFGVIMAEVLTLRPLLPGNGEIDQLAKICDLLGDPMDDHGVDPRGATVGGGKWPAGVAMANELNVSIRTSQRIYPSSLIPLCQPS</sequence>
<evidence type="ECO:0000256" key="3">
    <source>
        <dbReference type="ARBA" id="ARBA00022840"/>
    </source>
</evidence>
<dbReference type="SMART" id="SM00220">
    <property type="entry name" value="S_TKc"/>
    <property type="match status" value="1"/>
</dbReference>
<dbReference type="SUPFAM" id="SSF56112">
    <property type="entry name" value="Protein kinase-like (PK-like)"/>
    <property type="match status" value="1"/>
</dbReference>
<keyword evidence="6" id="KW-0418">Kinase</keyword>